<dbReference type="Gene3D" id="2.40.170.20">
    <property type="entry name" value="TonB-dependent receptor, beta-barrel domain"/>
    <property type="match status" value="1"/>
</dbReference>
<dbReference type="Pfam" id="PF13715">
    <property type="entry name" value="CarbopepD_reg_2"/>
    <property type="match status" value="1"/>
</dbReference>
<reference evidence="10 11" key="1">
    <citation type="journal article" date="2011" name="Stand. Genomic Sci.">
        <title>Complete genome sequence of the gliding, heparinolytic Pedobacter saltans type strain (113).</title>
        <authorList>
            <person name="Liolios K."/>
            <person name="Sikorski J."/>
            <person name="Lu M."/>
            <person name="Nolan M."/>
            <person name="Lapidus A."/>
            <person name="Lucas S."/>
            <person name="Hammon N."/>
            <person name="Deshpande S."/>
            <person name="Cheng J.F."/>
            <person name="Tapia R."/>
            <person name="Han C."/>
            <person name="Goodwin L."/>
            <person name="Pitluck S."/>
            <person name="Huntemann M."/>
            <person name="Ivanova N."/>
            <person name="Pagani I."/>
            <person name="Mavromatis K."/>
            <person name="Ovchinikova G."/>
            <person name="Pati A."/>
            <person name="Chen A."/>
            <person name="Palaniappan K."/>
            <person name="Land M."/>
            <person name="Hauser L."/>
            <person name="Brambilla E.M."/>
            <person name="Kotsyurbenko O."/>
            <person name="Rohde M."/>
            <person name="Tindall B.J."/>
            <person name="Abt B."/>
            <person name="Goker M."/>
            <person name="Detter J.C."/>
            <person name="Woyke T."/>
            <person name="Bristow J."/>
            <person name="Eisen J.A."/>
            <person name="Markowitz V."/>
            <person name="Hugenholtz P."/>
            <person name="Klenk H.P."/>
            <person name="Kyrpides N.C."/>
        </authorList>
    </citation>
    <scope>NUCLEOTIDE SEQUENCE [LARGE SCALE GENOMIC DNA]</scope>
    <source>
        <strain evidence="11">ATCC 51119 / DSM 12145 / JCM 21818 / LMG 10337 / NBRC 100064 / NCIMB 13643</strain>
    </source>
</reference>
<dbReference type="Gene3D" id="2.170.130.10">
    <property type="entry name" value="TonB-dependent receptor, plug domain"/>
    <property type="match status" value="1"/>
</dbReference>
<dbReference type="GO" id="GO:0009279">
    <property type="term" value="C:cell outer membrane"/>
    <property type="evidence" value="ECO:0007669"/>
    <property type="project" value="UniProtKB-SubCell"/>
</dbReference>
<dbReference type="FunFam" id="2.170.130.10:FF:000003">
    <property type="entry name" value="SusC/RagA family TonB-linked outer membrane protein"/>
    <property type="match status" value="1"/>
</dbReference>
<dbReference type="Pfam" id="PF07715">
    <property type="entry name" value="Plug"/>
    <property type="match status" value="1"/>
</dbReference>
<feature type="domain" description="TonB-dependent receptor plug" evidence="9">
    <location>
        <begin position="135"/>
        <end position="240"/>
    </location>
</feature>
<keyword evidence="11" id="KW-1185">Reference proteome</keyword>
<dbReference type="InterPro" id="IPR036942">
    <property type="entry name" value="Beta-barrel_TonB_sf"/>
</dbReference>
<dbReference type="PROSITE" id="PS52016">
    <property type="entry name" value="TONB_DEPENDENT_REC_3"/>
    <property type="match status" value="1"/>
</dbReference>
<keyword evidence="8" id="KW-0732">Signal</keyword>
<comment type="subcellular location">
    <subcellularLocation>
        <location evidence="1 7">Cell outer membrane</location>
        <topology evidence="1 7">Multi-pass membrane protein</topology>
    </subcellularLocation>
</comment>
<accession>F0SA32</accession>
<keyword evidence="4 7" id="KW-0812">Transmembrane</keyword>
<dbReference type="KEGG" id="psn:Pedsa_3057"/>
<evidence type="ECO:0000256" key="6">
    <source>
        <dbReference type="ARBA" id="ARBA00023237"/>
    </source>
</evidence>
<dbReference type="SUPFAM" id="SSF49464">
    <property type="entry name" value="Carboxypeptidase regulatory domain-like"/>
    <property type="match status" value="1"/>
</dbReference>
<evidence type="ECO:0000256" key="8">
    <source>
        <dbReference type="SAM" id="SignalP"/>
    </source>
</evidence>
<evidence type="ECO:0000256" key="5">
    <source>
        <dbReference type="ARBA" id="ARBA00023136"/>
    </source>
</evidence>
<evidence type="ECO:0000313" key="10">
    <source>
        <dbReference type="EMBL" id="ADY53596.1"/>
    </source>
</evidence>
<dbReference type="InterPro" id="IPR039426">
    <property type="entry name" value="TonB-dep_rcpt-like"/>
</dbReference>
<keyword evidence="2 7" id="KW-0813">Transport</keyword>
<proteinExistence type="inferred from homology"/>
<keyword evidence="5 7" id="KW-0472">Membrane</keyword>
<evidence type="ECO:0000256" key="7">
    <source>
        <dbReference type="PROSITE-ProRule" id="PRU01360"/>
    </source>
</evidence>
<dbReference type="InterPro" id="IPR037066">
    <property type="entry name" value="Plug_dom_sf"/>
</dbReference>
<keyword evidence="3 7" id="KW-1134">Transmembrane beta strand</keyword>
<sequence>MIYSWRYFPFGKMLEKSNSCKSIFRCFFIIAAFLITQASFAQDKIQVKGKVLLSDGTPGIGVVVGIKGSVIGTTTDPNGNFSLTANNNDILVFSQIGLQKLEVPVKGQKQINVTMKDDVSELSEVVVVGYGTQKKANLSGAVTAIGADEIANRPTTNLTSSLQGIAPGVTITRSSGKPGGEGASIKIRGETSANKTDVLVLVDGIQMDMNLVNPDDVESISVLKDASAAAIYGARAAGGVVLVTTKKGSGGKTRINLNSYYGINKTARQPQRLSSWDEQVLIDEARFNATGAREYTPEMMEWIRNPNFQYRENPTADRWEYFGSTDWVKEGMNKYSDMQNHGLSISGGDQKLNYMVSGGYYQRNGVLRYGPDDNSRTNFKLNLNGELNKYLSIGIVGGYIGSFINENANGTNNIIANLYRSRNRQLVYTPIEDTTGQPFNGDLQVNAIDIQKNGGKEIRNTETYQGKFNLTVKNLVKGLTADFTAWRNQDNYLMQANRRTLRWYGRTTSTLRNSVQDPNEVIEEKSRASHDNLQGVLNYTARIDKHNFKLLAGSSFEEYRMEQTRASAKSMVNNDFFSLNFADPSTKQATDTVATWAMGSFFGRFNYDYAEKYLFEASFRYDGSSRLSPENRWQLFPSFSAAWRISSEDFMKENLPVVSNLKLRASWGQLGNGAVLGLYDYITLLSGGLQKTNRNIYPNLILNGAQTQYVFQEELPSPTKTWETVQQANIGVDLGLFQERLTLTADIFEKRNKDMLAIIKVPNIIGVKTGSTNIGELKSYGWEAALRWRDKFGSVRYNVGFNFSDNQNKLVHYKGNNSIGAGGIVELLEGYPLNSVWGYKTDGYFQTIEEANAYKAKVSYPFAPANAFQPGDVKYLDLDGNGVISAGGGTPDKPGDLVYLGTTSARYTYGFDFGVNWNRFDFSAMFQGVGKRAFKINDNAFVPFIQTAFMPWTIHMDRWTPENPNALFPRMYQTNNYNYQSSDRSIQNGAYLRLKNVQLGYTVPASKKYVQSLRVYIAGQDLWESTDVLKVFDPEVNNNVDTGIYPFFRTVSFGLNVTF</sequence>
<dbReference type="Proteomes" id="UP000000310">
    <property type="component" value="Chromosome"/>
</dbReference>
<dbReference type="InterPro" id="IPR012910">
    <property type="entry name" value="Plug_dom"/>
</dbReference>
<name>F0SA32_PSESL</name>
<dbReference type="InterPro" id="IPR023997">
    <property type="entry name" value="TonB-dep_OMP_SusC/RagA_CS"/>
</dbReference>
<reference evidence="11" key="2">
    <citation type="submission" date="2011-02" db="EMBL/GenBank/DDBJ databases">
        <title>The complete genome of Pedobacter saltans DSM 12145.</title>
        <authorList>
            <consortium name="US DOE Joint Genome Institute (JGI-PGF)"/>
            <person name="Lucas S."/>
            <person name="Copeland A."/>
            <person name="Lapidus A."/>
            <person name="Bruce D."/>
            <person name="Goodwin L."/>
            <person name="Pitluck S."/>
            <person name="Kyrpides N."/>
            <person name="Mavromatis K."/>
            <person name="Pagani I."/>
            <person name="Ivanova N."/>
            <person name="Ovchinnikova G."/>
            <person name="Lu M."/>
            <person name="Detter J.C."/>
            <person name="Han C."/>
            <person name="Land M."/>
            <person name="Hauser L."/>
            <person name="Markowitz V."/>
            <person name="Cheng J.-F."/>
            <person name="Hugenholtz P."/>
            <person name="Woyke T."/>
            <person name="Wu D."/>
            <person name="Tindall B."/>
            <person name="Pomrenke H.G."/>
            <person name="Brambilla E."/>
            <person name="Klenk H.-P."/>
            <person name="Eisen J.A."/>
        </authorList>
    </citation>
    <scope>NUCLEOTIDE SEQUENCE [LARGE SCALE GENOMIC DNA]</scope>
    <source>
        <strain evidence="11">ATCC 51119 / DSM 12145 / JCM 21818 / LMG 10337 / NBRC 100064 / NCIMB 13643</strain>
    </source>
</reference>
<evidence type="ECO:0000256" key="3">
    <source>
        <dbReference type="ARBA" id="ARBA00022452"/>
    </source>
</evidence>
<evidence type="ECO:0000313" key="11">
    <source>
        <dbReference type="Proteomes" id="UP000000310"/>
    </source>
</evidence>
<feature type="signal peptide" evidence="8">
    <location>
        <begin position="1"/>
        <end position="41"/>
    </location>
</feature>
<dbReference type="AlphaFoldDB" id="F0SA32"/>
<dbReference type="InterPro" id="IPR008969">
    <property type="entry name" value="CarboxyPept-like_regulatory"/>
</dbReference>
<dbReference type="STRING" id="762903.Pedsa_3057"/>
<dbReference type="NCBIfam" id="TIGR04056">
    <property type="entry name" value="OMP_RagA_SusC"/>
    <property type="match status" value="1"/>
</dbReference>
<keyword evidence="10" id="KW-0675">Receptor</keyword>
<protein>
    <submittedName>
        <fullName evidence="10">TonB-dependent receptor plug</fullName>
    </submittedName>
</protein>
<organism evidence="10 11">
    <name type="scientific">Pseudopedobacter saltans (strain ATCC 51119 / DSM 12145 / JCM 21818 / CCUG 39354 / LMG 10337 / NBRC 100064 / NCIMB 13643)</name>
    <name type="common">Pedobacter saltans</name>
    <dbReference type="NCBI Taxonomy" id="762903"/>
    <lineage>
        <taxon>Bacteria</taxon>
        <taxon>Pseudomonadati</taxon>
        <taxon>Bacteroidota</taxon>
        <taxon>Sphingobacteriia</taxon>
        <taxon>Sphingobacteriales</taxon>
        <taxon>Sphingobacteriaceae</taxon>
        <taxon>Pseudopedobacter</taxon>
    </lineage>
</organism>
<dbReference type="HOGENOM" id="CLU_004317_1_1_10"/>
<dbReference type="NCBIfam" id="TIGR04057">
    <property type="entry name" value="SusC_RagA_signa"/>
    <property type="match status" value="1"/>
</dbReference>
<evidence type="ECO:0000259" key="9">
    <source>
        <dbReference type="Pfam" id="PF07715"/>
    </source>
</evidence>
<evidence type="ECO:0000256" key="4">
    <source>
        <dbReference type="ARBA" id="ARBA00022692"/>
    </source>
</evidence>
<dbReference type="InterPro" id="IPR023996">
    <property type="entry name" value="TonB-dep_OMP_SusC/RagA"/>
</dbReference>
<evidence type="ECO:0000256" key="1">
    <source>
        <dbReference type="ARBA" id="ARBA00004571"/>
    </source>
</evidence>
<comment type="similarity">
    <text evidence="7">Belongs to the TonB-dependent receptor family.</text>
</comment>
<dbReference type="EMBL" id="CP002545">
    <property type="protein sequence ID" value="ADY53596.1"/>
    <property type="molecule type" value="Genomic_DNA"/>
</dbReference>
<evidence type="ECO:0000256" key="2">
    <source>
        <dbReference type="ARBA" id="ARBA00022448"/>
    </source>
</evidence>
<dbReference type="SUPFAM" id="SSF56935">
    <property type="entry name" value="Porins"/>
    <property type="match status" value="1"/>
</dbReference>
<gene>
    <name evidence="10" type="ordered locus">Pedsa_3057</name>
</gene>
<feature type="chain" id="PRO_5003258285" evidence="8">
    <location>
        <begin position="42"/>
        <end position="1059"/>
    </location>
</feature>
<dbReference type="eggNOG" id="COG4771">
    <property type="taxonomic scope" value="Bacteria"/>
</dbReference>
<keyword evidence="6 7" id="KW-0998">Cell outer membrane</keyword>